<dbReference type="EMBL" id="JAGIQL010000121">
    <property type="protein sequence ID" value="MBP0460540.1"/>
    <property type="molecule type" value="Genomic_DNA"/>
</dbReference>
<keyword evidence="2" id="KW-1185">Reference proteome</keyword>
<sequence length="224" mass="23057">MLMATTESSASIASVTLEVADLEAAHRFYTAFGVGTRIRLLASEAHTTGFRGYTLALTVSRPATVDGFLGAAVDAGATVLKPAGKSLWGYGGVVQAPDGTIWKVATSAKKDTGPAAREIDEIVLLLGVEDVKASKQFYVGRGLTVARSFGGKYAEFVSGGSDAVKLALYKRRGLARDLGVATDGSGSHRIVVGSTAGPFTDPDGFAWEAATTLTPAPSTACALP</sequence>
<accession>A0A940RXG1</accession>
<protein>
    <submittedName>
        <fullName evidence="1">Glyoxalase</fullName>
    </submittedName>
</protein>
<dbReference type="InterPro" id="IPR029068">
    <property type="entry name" value="Glyas_Bleomycin-R_OHBP_Dase"/>
</dbReference>
<gene>
    <name evidence="1" type="ORF">JFN87_24080</name>
</gene>
<organism evidence="1 2">
    <name type="scientific">Streptomyces montanisoli</name>
    <dbReference type="NCBI Taxonomy" id="2798581"/>
    <lineage>
        <taxon>Bacteria</taxon>
        <taxon>Bacillati</taxon>
        <taxon>Actinomycetota</taxon>
        <taxon>Actinomycetes</taxon>
        <taxon>Kitasatosporales</taxon>
        <taxon>Streptomycetaceae</taxon>
        <taxon>Streptomyces</taxon>
    </lineage>
</organism>
<evidence type="ECO:0000313" key="2">
    <source>
        <dbReference type="Proteomes" id="UP000670475"/>
    </source>
</evidence>
<dbReference type="Gene3D" id="3.10.180.10">
    <property type="entry name" value="2,3-Dihydroxybiphenyl 1,2-Dioxygenase, domain 1"/>
    <property type="match status" value="2"/>
</dbReference>
<name>A0A940RXG1_9ACTN</name>
<dbReference type="Proteomes" id="UP000670475">
    <property type="component" value="Unassembled WGS sequence"/>
</dbReference>
<evidence type="ECO:0000313" key="1">
    <source>
        <dbReference type="EMBL" id="MBP0460540.1"/>
    </source>
</evidence>
<dbReference type="AlphaFoldDB" id="A0A940RXG1"/>
<proteinExistence type="predicted"/>
<reference evidence="1" key="1">
    <citation type="submission" date="2021-03" db="EMBL/GenBank/DDBJ databases">
        <title>Whole genome sequence of Streptomyces bomunensis MMS17-BM035.</title>
        <authorList>
            <person name="Lee J.H."/>
        </authorList>
    </citation>
    <scope>NUCLEOTIDE SEQUENCE</scope>
    <source>
        <strain evidence="1">MMS17-BM035</strain>
    </source>
</reference>
<dbReference type="SUPFAM" id="SSF54593">
    <property type="entry name" value="Glyoxalase/Bleomycin resistance protein/Dihydroxybiphenyl dioxygenase"/>
    <property type="match status" value="2"/>
</dbReference>
<dbReference type="PANTHER" id="PTHR36503:SF1">
    <property type="entry name" value="BLR2520 PROTEIN"/>
    <property type="match status" value="1"/>
</dbReference>
<dbReference type="PANTHER" id="PTHR36503">
    <property type="entry name" value="BLR2520 PROTEIN"/>
    <property type="match status" value="1"/>
</dbReference>
<comment type="caution">
    <text evidence="1">The sequence shown here is derived from an EMBL/GenBank/DDBJ whole genome shotgun (WGS) entry which is preliminary data.</text>
</comment>